<dbReference type="CDD" id="cd06089">
    <property type="entry name" value="KOW_RPL26"/>
    <property type="match status" value="1"/>
</dbReference>
<dbReference type="Proteomes" id="UP001165120">
    <property type="component" value="Unassembled WGS sequence"/>
</dbReference>
<comment type="similarity">
    <text evidence="1">Belongs to the universal ribosomal protein uL24 family.</text>
</comment>
<accession>A0A9W6WKK8</accession>
<reference evidence="4" key="1">
    <citation type="submission" date="2023-04" db="EMBL/GenBank/DDBJ databases">
        <title>Candida boidinii NBRC 10035.</title>
        <authorList>
            <person name="Ichikawa N."/>
            <person name="Sato H."/>
            <person name="Tonouchi N."/>
        </authorList>
    </citation>
    <scope>NUCLEOTIDE SEQUENCE</scope>
    <source>
        <strain evidence="4">NBRC 10035</strain>
    </source>
</reference>
<dbReference type="GO" id="GO:1990904">
    <property type="term" value="C:ribonucleoprotein complex"/>
    <property type="evidence" value="ECO:0007669"/>
    <property type="project" value="UniProtKB-KW"/>
</dbReference>
<evidence type="ECO:0000256" key="1">
    <source>
        <dbReference type="ARBA" id="ARBA00010618"/>
    </source>
</evidence>
<dbReference type="GO" id="GO:0005840">
    <property type="term" value="C:ribosome"/>
    <property type="evidence" value="ECO:0007669"/>
    <property type="project" value="UniProtKB-KW"/>
</dbReference>
<keyword evidence="5" id="KW-1185">Reference proteome</keyword>
<keyword evidence="2" id="KW-0689">Ribosomal protein</keyword>
<proteinExistence type="inferred from homology"/>
<dbReference type="SUPFAM" id="SSF50104">
    <property type="entry name" value="Translation proteins SH3-like domain"/>
    <property type="match status" value="1"/>
</dbReference>
<name>A0A9W6WKK8_CANBO</name>
<keyword evidence="3" id="KW-0687">Ribonucleoprotein</keyword>
<evidence type="ECO:0000313" key="5">
    <source>
        <dbReference type="Proteomes" id="UP001165120"/>
    </source>
</evidence>
<organism evidence="4 5">
    <name type="scientific">Candida boidinii</name>
    <name type="common">Yeast</name>
    <dbReference type="NCBI Taxonomy" id="5477"/>
    <lineage>
        <taxon>Eukaryota</taxon>
        <taxon>Fungi</taxon>
        <taxon>Dikarya</taxon>
        <taxon>Ascomycota</taxon>
        <taxon>Saccharomycotina</taxon>
        <taxon>Pichiomycetes</taxon>
        <taxon>Pichiales</taxon>
        <taxon>Pichiaceae</taxon>
        <taxon>Ogataea</taxon>
        <taxon>Ogataea/Candida clade</taxon>
    </lineage>
</organism>
<protein>
    <submittedName>
        <fullName evidence="4">Unnamed protein product</fullName>
    </submittedName>
</protein>
<dbReference type="Pfam" id="PF22682">
    <property type="entry name" value="Ribosomal_uL24m-like"/>
    <property type="match status" value="1"/>
</dbReference>
<dbReference type="InterPro" id="IPR014722">
    <property type="entry name" value="Rib_uL2_dom2"/>
</dbReference>
<dbReference type="Gene3D" id="2.30.30.30">
    <property type="match status" value="1"/>
</dbReference>
<dbReference type="EMBL" id="BSXN01003047">
    <property type="protein sequence ID" value="GME78359.1"/>
    <property type="molecule type" value="Genomic_DNA"/>
</dbReference>
<dbReference type="InterPro" id="IPR008991">
    <property type="entry name" value="Translation_prot_SH3-like_sf"/>
</dbReference>
<dbReference type="GO" id="GO:0003723">
    <property type="term" value="F:RNA binding"/>
    <property type="evidence" value="ECO:0007669"/>
    <property type="project" value="InterPro"/>
</dbReference>
<evidence type="ECO:0000256" key="3">
    <source>
        <dbReference type="ARBA" id="ARBA00023274"/>
    </source>
</evidence>
<gene>
    <name evidence="4" type="ORF">Cboi02_000579700</name>
</gene>
<dbReference type="InterPro" id="IPR041988">
    <property type="entry name" value="Ribosomal_uL24_KOW"/>
</dbReference>
<comment type="caution">
    <text evidence="4">The sequence shown here is derived from an EMBL/GenBank/DDBJ whole genome shotgun (WGS) entry which is preliminary data.</text>
</comment>
<evidence type="ECO:0000256" key="2">
    <source>
        <dbReference type="ARBA" id="ARBA00022980"/>
    </source>
</evidence>
<dbReference type="AlphaFoldDB" id="A0A9W6WKK8"/>
<evidence type="ECO:0000313" key="4">
    <source>
        <dbReference type="EMBL" id="GME78359.1"/>
    </source>
</evidence>
<sequence length="266" mass="31387">MSTLRNLSKRYGMNMNRLPHFYKKMFEQLSAQSQLPALRPDAKEAPEDERFKSYKEWQVAVGDRVLITKGKYRGTITKVVGLHESTNRLYLEHSETRKIVVPKQFWQKNQDSHVIDYPKTVHPKDVKVVGTITDEVSGEDSDIAAHALVFKGEYWDEDYKKMMPYRRIRYNEHIIIPWPRPDIVEEDAFSTPELHTVERTYTPMTIASNEMPEGVIQSLRDPIAKRPYKWGKKQLINLKFLKLNQKKSKKFHLMFWNLLVLKLLII</sequence>